<feature type="region of interest" description="Disordered" evidence="1">
    <location>
        <begin position="1"/>
        <end position="30"/>
    </location>
</feature>
<dbReference type="EMBL" id="CP016534">
    <property type="protein sequence ID" value="ANU09827.1"/>
    <property type="molecule type" value="Genomic_DNA"/>
</dbReference>
<accession>A0ABM6D2U5</accession>
<name>A0ABM6D2U5_9BACL</name>
<reference evidence="2" key="1">
    <citation type="submission" date="2016-10" db="EMBL/GenBank/DDBJ databases">
        <authorList>
            <person name="See-Too W.S."/>
        </authorList>
    </citation>
    <scope>NUCLEOTIDE SEQUENCE</scope>
    <source>
        <strain evidence="2">DSM 14505</strain>
    </source>
</reference>
<evidence type="ECO:0000313" key="2">
    <source>
        <dbReference type="EMBL" id="ANU09827.1"/>
    </source>
</evidence>
<feature type="compositionally biased region" description="Polar residues" evidence="1">
    <location>
        <begin position="20"/>
        <end position="29"/>
    </location>
</feature>
<keyword evidence="3" id="KW-1185">Reference proteome</keyword>
<proteinExistence type="predicted"/>
<gene>
    <name evidence="2" type="ORF">BBH88_05695</name>
</gene>
<protein>
    <submittedName>
        <fullName evidence="2">Uncharacterized protein</fullName>
    </submittedName>
</protein>
<dbReference type="Proteomes" id="UP000092661">
    <property type="component" value="Chromosome"/>
</dbReference>
<sequence>MLQPGLNDEEQLGQMDAQAKYSTTDSSYPQVPHKTAFSWNRSFGQTFCLPHPMASWHSKHGKYSWQQKNLMAIRSIGE</sequence>
<evidence type="ECO:0000313" key="3">
    <source>
        <dbReference type="Proteomes" id="UP000092661"/>
    </source>
</evidence>
<organism evidence="2 3">
    <name type="scientific">Planococcus antarcticus DSM 14505</name>
    <dbReference type="NCBI Taxonomy" id="1185653"/>
    <lineage>
        <taxon>Bacteria</taxon>
        <taxon>Bacillati</taxon>
        <taxon>Bacillota</taxon>
        <taxon>Bacilli</taxon>
        <taxon>Bacillales</taxon>
        <taxon>Caryophanaceae</taxon>
        <taxon>Planococcus</taxon>
    </lineage>
</organism>
<evidence type="ECO:0000256" key="1">
    <source>
        <dbReference type="SAM" id="MobiDB-lite"/>
    </source>
</evidence>